<accession>A0ABS4GSK6</accession>
<evidence type="ECO:0000313" key="3">
    <source>
        <dbReference type="Proteomes" id="UP001519343"/>
    </source>
</evidence>
<name>A0ABS4GSK6_9BACL</name>
<dbReference type="Proteomes" id="UP001519343">
    <property type="component" value="Unassembled WGS sequence"/>
</dbReference>
<dbReference type="EMBL" id="JAGGKT010000010">
    <property type="protein sequence ID" value="MBP1933248.1"/>
    <property type="molecule type" value="Genomic_DNA"/>
</dbReference>
<feature type="domain" description="DUF1659" evidence="1">
    <location>
        <begin position="6"/>
        <end position="71"/>
    </location>
</feature>
<dbReference type="InterPro" id="IPR012454">
    <property type="entry name" value="DUF1659"/>
</dbReference>
<protein>
    <recommendedName>
        <fullName evidence="1">DUF1659 domain-containing protein</fullName>
    </recommendedName>
</protein>
<proteinExistence type="predicted"/>
<dbReference type="RefSeq" id="WP_209811263.1">
    <property type="nucleotide sequence ID" value="NZ_JAGGKT010000010.1"/>
</dbReference>
<sequence length="74" mass="8203">MLTTKDVKEIKLVFLSGTDLKGNPTYKSRTYKNVNVENATLDNAYAFGQAIAALSDWPLDQVILSSDQEIIDIP</sequence>
<keyword evidence="3" id="KW-1185">Reference proteome</keyword>
<dbReference type="Pfam" id="PF07872">
    <property type="entry name" value="DUF1659"/>
    <property type="match status" value="1"/>
</dbReference>
<evidence type="ECO:0000259" key="1">
    <source>
        <dbReference type="Pfam" id="PF07872"/>
    </source>
</evidence>
<comment type="caution">
    <text evidence="2">The sequence shown here is derived from an EMBL/GenBank/DDBJ whole genome shotgun (WGS) entry which is preliminary data.</text>
</comment>
<gene>
    <name evidence="2" type="ORF">J2Z37_003261</name>
</gene>
<organism evidence="2 3">
    <name type="scientific">Ammoniphilus resinae</name>
    <dbReference type="NCBI Taxonomy" id="861532"/>
    <lineage>
        <taxon>Bacteria</taxon>
        <taxon>Bacillati</taxon>
        <taxon>Bacillota</taxon>
        <taxon>Bacilli</taxon>
        <taxon>Bacillales</taxon>
        <taxon>Paenibacillaceae</taxon>
        <taxon>Aneurinibacillus group</taxon>
        <taxon>Ammoniphilus</taxon>
    </lineage>
</organism>
<evidence type="ECO:0000313" key="2">
    <source>
        <dbReference type="EMBL" id="MBP1933248.1"/>
    </source>
</evidence>
<reference evidence="2 3" key="1">
    <citation type="submission" date="2021-03" db="EMBL/GenBank/DDBJ databases">
        <title>Genomic Encyclopedia of Type Strains, Phase IV (KMG-IV): sequencing the most valuable type-strain genomes for metagenomic binning, comparative biology and taxonomic classification.</title>
        <authorList>
            <person name="Goeker M."/>
        </authorList>
    </citation>
    <scope>NUCLEOTIDE SEQUENCE [LARGE SCALE GENOMIC DNA]</scope>
    <source>
        <strain evidence="2 3">DSM 24738</strain>
    </source>
</reference>